<dbReference type="OrthoDB" id="1495651at2"/>
<name>A0A1W2AXC1_9FLAO</name>
<evidence type="ECO:0000256" key="1">
    <source>
        <dbReference type="SAM" id="Phobius"/>
    </source>
</evidence>
<keyword evidence="1" id="KW-0472">Membrane</keyword>
<proteinExistence type="predicted"/>
<keyword evidence="1" id="KW-0812">Transmembrane</keyword>
<keyword evidence="3" id="KW-1185">Reference proteome</keyword>
<dbReference type="RefSeq" id="WP_084017318.1">
    <property type="nucleotide sequence ID" value="NZ_FWXS01000005.1"/>
</dbReference>
<protein>
    <submittedName>
        <fullName evidence="2">Uncharacterized protein</fullName>
    </submittedName>
</protein>
<feature type="transmembrane region" description="Helical" evidence="1">
    <location>
        <begin position="36"/>
        <end position="57"/>
    </location>
</feature>
<evidence type="ECO:0000313" key="2">
    <source>
        <dbReference type="EMBL" id="SMC65190.1"/>
    </source>
</evidence>
<dbReference type="EMBL" id="FWXS01000005">
    <property type="protein sequence ID" value="SMC65190.1"/>
    <property type="molecule type" value="Genomic_DNA"/>
</dbReference>
<dbReference type="AlphaFoldDB" id="A0A1W2AXC1"/>
<feature type="transmembrane region" description="Helical" evidence="1">
    <location>
        <begin position="12"/>
        <end position="30"/>
    </location>
</feature>
<gene>
    <name evidence="2" type="ORF">SAMN06296427_105111</name>
</gene>
<feature type="transmembrane region" description="Helical" evidence="1">
    <location>
        <begin position="64"/>
        <end position="83"/>
    </location>
</feature>
<keyword evidence="1" id="KW-1133">Transmembrane helix</keyword>
<evidence type="ECO:0000313" key="3">
    <source>
        <dbReference type="Proteomes" id="UP000192393"/>
    </source>
</evidence>
<dbReference type="STRING" id="1434700.SAMN06296427_105111"/>
<reference evidence="2 3" key="1">
    <citation type="submission" date="2017-04" db="EMBL/GenBank/DDBJ databases">
        <authorList>
            <person name="Afonso C.L."/>
            <person name="Miller P.J."/>
            <person name="Scott M.A."/>
            <person name="Spackman E."/>
            <person name="Goraichik I."/>
            <person name="Dimitrov K.M."/>
            <person name="Suarez D.L."/>
            <person name="Swayne D.E."/>
        </authorList>
    </citation>
    <scope>NUCLEOTIDE SEQUENCE [LARGE SCALE GENOMIC DNA]</scope>
    <source>
        <strain evidence="2 3">CGMCC 1.12708</strain>
    </source>
</reference>
<sequence>MNLFENIKKHKYLFGIILTLLLCKSFVQLFEFPNSIKLSLIRILLFITVIIIALYYLKDWKLRLIVVISIIGISVLQGELNVWKIPARKEVKMIEDNYSELFSYLKNQPTDFSLVSKTILYPQTINQENKELISKLFNNSAILEIEKNNSEILFVYDRFIDNGYGLLYTPKPEFEEEFWKEPFRINGLDITSISKISENWYYVSFT</sequence>
<organism evidence="2 3">
    <name type="scientific">Moheibacter sediminis</name>
    <dbReference type="NCBI Taxonomy" id="1434700"/>
    <lineage>
        <taxon>Bacteria</taxon>
        <taxon>Pseudomonadati</taxon>
        <taxon>Bacteroidota</taxon>
        <taxon>Flavobacteriia</taxon>
        <taxon>Flavobacteriales</taxon>
        <taxon>Weeksellaceae</taxon>
        <taxon>Moheibacter</taxon>
    </lineage>
</organism>
<dbReference type="Proteomes" id="UP000192393">
    <property type="component" value="Unassembled WGS sequence"/>
</dbReference>
<accession>A0A1W2AXC1</accession>